<evidence type="ECO:0000313" key="1">
    <source>
        <dbReference type="EMBL" id="SME94368.1"/>
    </source>
</evidence>
<sequence>MYSAPAFHGAGVWLPTATGRAVLRDDPTDGTR</sequence>
<protein>
    <submittedName>
        <fullName evidence="1">Uncharacterized protein</fullName>
    </submittedName>
</protein>
<dbReference type="EMBL" id="FXAC01000002">
    <property type="protein sequence ID" value="SME94368.1"/>
    <property type="molecule type" value="Genomic_DNA"/>
</dbReference>
<dbReference type="AlphaFoldDB" id="A0A1X7CD05"/>
<reference evidence="2" key="1">
    <citation type="submission" date="2017-04" db="EMBL/GenBank/DDBJ databases">
        <authorList>
            <person name="Varghese N."/>
            <person name="Submissions S."/>
        </authorList>
    </citation>
    <scope>NUCLEOTIDE SEQUENCE [LARGE SCALE GENOMIC DNA]</scope>
    <source>
        <strain evidence="2">NIO-1021</strain>
    </source>
</reference>
<accession>A0A1X7CD05</accession>
<name>A0A1X7CD05_9MICC</name>
<organism evidence="1 2">
    <name type="scientific">Kocuria marina subsp. indica</name>
    <dbReference type="NCBI Taxonomy" id="1049583"/>
    <lineage>
        <taxon>Bacteria</taxon>
        <taxon>Bacillati</taxon>
        <taxon>Actinomycetota</taxon>
        <taxon>Actinomycetes</taxon>
        <taxon>Micrococcales</taxon>
        <taxon>Micrococcaceae</taxon>
        <taxon>Kocuria</taxon>
    </lineage>
</organism>
<dbReference type="Proteomes" id="UP000192929">
    <property type="component" value="Unassembled WGS sequence"/>
</dbReference>
<gene>
    <name evidence="1" type="ORF">SAMN06296028_102211</name>
</gene>
<evidence type="ECO:0000313" key="2">
    <source>
        <dbReference type="Proteomes" id="UP000192929"/>
    </source>
</evidence>
<proteinExistence type="predicted"/>
<keyword evidence="2" id="KW-1185">Reference proteome</keyword>